<name>A0A919MZ54_9ACTN</name>
<dbReference type="EMBL" id="BOMV01000007">
    <property type="protein sequence ID" value="GIE93367.1"/>
    <property type="molecule type" value="Genomic_DNA"/>
</dbReference>
<accession>A0A919MZ54</accession>
<evidence type="ECO:0000256" key="1">
    <source>
        <dbReference type="SAM" id="Phobius"/>
    </source>
</evidence>
<gene>
    <name evidence="2" type="ORF">Ari01nite_08320</name>
</gene>
<feature type="transmembrane region" description="Helical" evidence="1">
    <location>
        <begin position="269"/>
        <end position="294"/>
    </location>
</feature>
<sequence>MTDAWVLQRRFRRLLVAYPRGYRRRHGDEILTTLMDAAEDGRERPTAAEVRDLVAGGLRQRFRLPVGRLIVVAALLTTLTVGALGAALGSVAGWATAEDVPGDGEVRGYAAVAGGVPFAGDVDRFTWPLNLHPSTSVHAPEFLPGWEPAAAEARLTAAGWSVDPYTSTAETSGYFTGREDGTLEVVPTDVTRLVAERDGLLLRVFASSFRGGPADVAGRTALHVMVEPAQPGAMLPLTLAGAVLGLIAGWLLAVRVGYAVRRLPLSRRLPLTVAGLAAVAVLAPLTVGTLRLVARALGQVGTRPTGDLRFEVMPVYYQYAHNFTHGWNAATGLAVALLVVVLALALRPAPAPAPAPAPEPVTD</sequence>
<protein>
    <submittedName>
        <fullName evidence="2">Uncharacterized protein</fullName>
    </submittedName>
</protein>
<evidence type="ECO:0000313" key="3">
    <source>
        <dbReference type="Proteomes" id="UP000636960"/>
    </source>
</evidence>
<keyword evidence="1" id="KW-0472">Membrane</keyword>
<dbReference type="RefSeq" id="WP_203779514.1">
    <property type="nucleotide sequence ID" value="NZ_BOMV01000007.1"/>
</dbReference>
<dbReference type="AlphaFoldDB" id="A0A919MZ54"/>
<feature type="transmembrane region" description="Helical" evidence="1">
    <location>
        <begin position="233"/>
        <end position="257"/>
    </location>
</feature>
<dbReference type="Proteomes" id="UP000636960">
    <property type="component" value="Unassembled WGS sequence"/>
</dbReference>
<reference evidence="2" key="1">
    <citation type="submission" date="2021-01" db="EMBL/GenBank/DDBJ databases">
        <title>Whole genome shotgun sequence of Actinoplanes rishiriensis NBRC 108556.</title>
        <authorList>
            <person name="Komaki H."/>
            <person name="Tamura T."/>
        </authorList>
    </citation>
    <scope>NUCLEOTIDE SEQUENCE</scope>
    <source>
        <strain evidence="2">NBRC 108556</strain>
    </source>
</reference>
<feature type="transmembrane region" description="Helical" evidence="1">
    <location>
        <begin position="69"/>
        <end position="95"/>
    </location>
</feature>
<keyword evidence="1" id="KW-1133">Transmembrane helix</keyword>
<keyword evidence="3" id="KW-1185">Reference proteome</keyword>
<feature type="transmembrane region" description="Helical" evidence="1">
    <location>
        <begin position="326"/>
        <end position="346"/>
    </location>
</feature>
<keyword evidence="1" id="KW-0812">Transmembrane</keyword>
<proteinExistence type="predicted"/>
<evidence type="ECO:0000313" key="2">
    <source>
        <dbReference type="EMBL" id="GIE93367.1"/>
    </source>
</evidence>
<comment type="caution">
    <text evidence="2">The sequence shown here is derived from an EMBL/GenBank/DDBJ whole genome shotgun (WGS) entry which is preliminary data.</text>
</comment>
<organism evidence="2 3">
    <name type="scientific">Paractinoplanes rishiriensis</name>
    <dbReference type="NCBI Taxonomy" id="1050105"/>
    <lineage>
        <taxon>Bacteria</taxon>
        <taxon>Bacillati</taxon>
        <taxon>Actinomycetota</taxon>
        <taxon>Actinomycetes</taxon>
        <taxon>Micromonosporales</taxon>
        <taxon>Micromonosporaceae</taxon>
        <taxon>Paractinoplanes</taxon>
    </lineage>
</organism>